<dbReference type="EMBL" id="SSOB01000036">
    <property type="protein sequence ID" value="THF74924.1"/>
    <property type="molecule type" value="Genomic_DNA"/>
</dbReference>
<dbReference type="Pfam" id="PF07238">
    <property type="entry name" value="PilZ"/>
    <property type="match status" value="1"/>
</dbReference>
<accession>A0A4S4BJZ7</accession>
<sequence length="154" mass="17868">MSAPWQTGGNGKLYIGDLFIDRVWRYPSMSISRRHEPFRYEFQPPLPCLIQLYEVNNARLDSKQGQARLLDLSPNGCKLDTPLNFRVNQNECKVVLSFDLIGPLAIRGSILWQDQKAHTSHYGIQFEEDHQKEITDELKHYAKKHREELAGQES</sequence>
<keyword evidence="3" id="KW-1185">Reference proteome</keyword>
<dbReference type="InterPro" id="IPR009875">
    <property type="entry name" value="PilZ_domain"/>
</dbReference>
<reference evidence="2 3" key="1">
    <citation type="submission" date="2019-04" db="EMBL/GenBank/DDBJ databases">
        <title>Cohnella sp. nov. isolated from preserved vegetables.</title>
        <authorList>
            <person name="Lin S.-Y."/>
            <person name="Hung M.-H."/>
            <person name="Young C.-C."/>
        </authorList>
    </citation>
    <scope>NUCLEOTIDE SEQUENCE [LARGE SCALE GENOMIC DNA]</scope>
    <source>
        <strain evidence="2 3">CC-MHH1044</strain>
    </source>
</reference>
<evidence type="ECO:0000259" key="1">
    <source>
        <dbReference type="Pfam" id="PF07238"/>
    </source>
</evidence>
<name>A0A4S4BJZ7_9BACL</name>
<proteinExistence type="predicted"/>
<dbReference type="AlphaFoldDB" id="A0A4S4BJZ7"/>
<feature type="domain" description="PilZ" evidence="1">
    <location>
        <begin position="60"/>
        <end position="141"/>
    </location>
</feature>
<dbReference type="GO" id="GO:0035438">
    <property type="term" value="F:cyclic-di-GMP binding"/>
    <property type="evidence" value="ECO:0007669"/>
    <property type="project" value="InterPro"/>
</dbReference>
<evidence type="ECO:0000313" key="3">
    <source>
        <dbReference type="Proteomes" id="UP000310636"/>
    </source>
</evidence>
<gene>
    <name evidence="2" type="ORF">E6C55_23535</name>
</gene>
<dbReference type="SUPFAM" id="SSF141371">
    <property type="entry name" value="PilZ domain-like"/>
    <property type="match status" value="1"/>
</dbReference>
<evidence type="ECO:0000313" key="2">
    <source>
        <dbReference type="EMBL" id="THF74924.1"/>
    </source>
</evidence>
<protein>
    <submittedName>
        <fullName evidence="2">PilZ domain-containing protein</fullName>
    </submittedName>
</protein>
<dbReference type="OrthoDB" id="2354159at2"/>
<dbReference type="Proteomes" id="UP000310636">
    <property type="component" value="Unassembled WGS sequence"/>
</dbReference>
<dbReference type="Gene3D" id="2.40.10.220">
    <property type="entry name" value="predicted glycosyltransferase like domains"/>
    <property type="match status" value="1"/>
</dbReference>
<organism evidence="2 3">
    <name type="scientific">Cohnella fermenti</name>
    <dbReference type="NCBI Taxonomy" id="2565925"/>
    <lineage>
        <taxon>Bacteria</taxon>
        <taxon>Bacillati</taxon>
        <taxon>Bacillota</taxon>
        <taxon>Bacilli</taxon>
        <taxon>Bacillales</taxon>
        <taxon>Paenibacillaceae</taxon>
        <taxon>Cohnella</taxon>
    </lineage>
</organism>
<comment type="caution">
    <text evidence="2">The sequence shown here is derived from an EMBL/GenBank/DDBJ whole genome shotgun (WGS) entry which is preliminary data.</text>
</comment>